<feature type="transmembrane region" description="Helical" evidence="2">
    <location>
        <begin position="41"/>
        <end position="63"/>
    </location>
</feature>
<evidence type="ECO:0000256" key="1">
    <source>
        <dbReference type="SAM" id="MobiDB-lite"/>
    </source>
</evidence>
<accession>A0ABR3HD72</accession>
<proteinExistence type="predicted"/>
<gene>
    <name evidence="3" type="ORF">ABMA27_007898</name>
</gene>
<evidence type="ECO:0000256" key="2">
    <source>
        <dbReference type="SAM" id="Phobius"/>
    </source>
</evidence>
<name>A0ABR3HD72_LOXSC</name>
<dbReference type="Proteomes" id="UP001549920">
    <property type="component" value="Unassembled WGS sequence"/>
</dbReference>
<feature type="region of interest" description="Disordered" evidence="1">
    <location>
        <begin position="78"/>
        <end position="107"/>
    </location>
</feature>
<keyword evidence="2" id="KW-0472">Membrane</keyword>
<evidence type="ECO:0000313" key="4">
    <source>
        <dbReference type="Proteomes" id="UP001549920"/>
    </source>
</evidence>
<dbReference type="EMBL" id="JBEUOH010000021">
    <property type="protein sequence ID" value="KAL0868384.1"/>
    <property type="molecule type" value="Genomic_DNA"/>
</dbReference>
<organism evidence="3 4">
    <name type="scientific">Loxostege sticticalis</name>
    <name type="common">Beet webworm moth</name>
    <dbReference type="NCBI Taxonomy" id="481309"/>
    <lineage>
        <taxon>Eukaryota</taxon>
        <taxon>Metazoa</taxon>
        <taxon>Ecdysozoa</taxon>
        <taxon>Arthropoda</taxon>
        <taxon>Hexapoda</taxon>
        <taxon>Insecta</taxon>
        <taxon>Pterygota</taxon>
        <taxon>Neoptera</taxon>
        <taxon>Endopterygota</taxon>
        <taxon>Lepidoptera</taxon>
        <taxon>Glossata</taxon>
        <taxon>Ditrysia</taxon>
        <taxon>Pyraloidea</taxon>
        <taxon>Crambidae</taxon>
        <taxon>Pyraustinae</taxon>
        <taxon>Loxostege</taxon>
    </lineage>
</organism>
<evidence type="ECO:0008006" key="5">
    <source>
        <dbReference type="Google" id="ProtNLM"/>
    </source>
</evidence>
<reference evidence="3 4" key="1">
    <citation type="submission" date="2024-06" db="EMBL/GenBank/DDBJ databases">
        <title>A chromosome-level genome assembly of beet webworm, Loxostege sticticalis.</title>
        <authorList>
            <person name="Zhang Y."/>
        </authorList>
    </citation>
    <scope>NUCLEOTIDE SEQUENCE [LARGE SCALE GENOMIC DNA]</scope>
    <source>
        <strain evidence="3">AQ026</strain>
        <tissue evidence="3">Whole body</tissue>
    </source>
</reference>
<keyword evidence="4" id="KW-1185">Reference proteome</keyword>
<protein>
    <recommendedName>
        <fullName evidence="5">Twin-arginine translocation signal domain-containing protein</fullName>
    </recommendedName>
</protein>
<evidence type="ECO:0000313" key="3">
    <source>
        <dbReference type="EMBL" id="KAL0868383.1"/>
    </source>
</evidence>
<keyword evidence="2" id="KW-1133">Transmembrane helix</keyword>
<sequence>MNNGIKPTRLWRLTGKLHHQSMLKDRYCAVPPYTQRDRKDFLQLLAITLASTLGIASTFGAFSKQKTATTIIRGSCDPKAAKAKCSPPKEPCPPKKDPPMKPCACDD</sequence>
<keyword evidence="2" id="KW-0812">Transmembrane</keyword>
<dbReference type="EMBL" id="JBEUOH010000021">
    <property type="protein sequence ID" value="KAL0868383.1"/>
    <property type="molecule type" value="Genomic_DNA"/>
</dbReference>
<comment type="caution">
    <text evidence="3">The sequence shown here is derived from an EMBL/GenBank/DDBJ whole genome shotgun (WGS) entry which is preliminary data.</text>
</comment>